<evidence type="ECO:0000313" key="9">
    <source>
        <dbReference type="Proteomes" id="UP000237749"/>
    </source>
</evidence>
<dbReference type="GO" id="GO:0004553">
    <property type="term" value="F:hydrolase activity, hydrolyzing O-glycosyl compounds"/>
    <property type="evidence" value="ECO:0007669"/>
    <property type="project" value="InterPro"/>
</dbReference>
<dbReference type="GO" id="GO:0005975">
    <property type="term" value="P:carbohydrate metabolic process"/>
    <property type="evidence" value="ECO:0007669"/>
    <property type="project" value="InterPro"/>
</dbReference>
<evidence type="ECO:0000256" key="4">
    <source>
        <dbReference type="RuleBase" id="RU361185"/>
    </source>
</evidence>
<dbReference type="Pfam" id="PF01055">
    <property type="entry name" value="Glyco_hydro_31_2nd"/>
    <property type="match status" value="1"/>
</dbReference>
<dbReference type="PANTHER" id="PTHR22762">
    <property type="entry name" value="ALPHA-GLUCOSIDASE"/>
    <property type="match status" value="1"/>
</dbReference>
<keyword evidence="9" id="KW-1185">Reference proteome</keyword>
<dbReference type="EMBL" id="PTJA01000005">
    <property type="protein sequence ID" value="PPK80840.1"/>
    <property type="molecule type" value="Genomic_DNA"/>
</dbReference>
<proteinExistence type="inferred from homology"/>
<comment type="similarity">
    <text evidence="1 4">Belongs to the glycosyl hydrolase 31 family.</text>
</comment>
<evidence type="ECO:0000313" key="8">
    <source>
        <dbReference type="EMBL" id="PPK80840.1"/>
    </source>
</evidence>
<evidence type="ECO:0000259" key="6">
    <source>
        <dbReference type="Pfam" id="PF13802"/>
    </source>
</evidence>
<evidence type="ECO:0000256" key="3">
    <source>
        <dbReference type="ARBA" id="ARBA00023295"/>
    </source>
</evidence>
<dbReference type="InterPro" id="IPR025887">
    <property type="entry name" value="Glyco_hydro_31_N_dom"/>
</dbReference>
<sequence>MIKRYTYGTPFQTEAVVKNIISENELCPYEQKGDSLIFRFDMEENDIVYGLGEQVRGINKRGWKYISNCNDDPLHQEDKHSLYGAHNFFVLKGKRAVGIFVDFPGKITFDVGFSRLDEIRIIPERTDLDIYVIDGESVSSIIKEFRQLIGRSYIPPLWAFGYGQSRWGYKTADEVRTVAKRYRENNIPIDSIYLDIDYMERYKDFTVDKKAFADFPAFVKEMKEQKIHLVPIIDAGVKIEPGYQVYEEGAANNYFCKDEDGNDFVTAVWPGRTHFPDVLNEKAREWFGDKYKYLMDQGIEGFWNDMNEPAIFYTDVHLKKVFEDIELFKQNDNMDLNDWFAFQDLIKGIPNSEEDYKRFYHNVHGKKVRHDQVHNLYGYYMTRAAGEAFEKYEPDKRILMFSRSSYIGMHRYGGIWTGDNKSWWSHLLLNIQMMPSLNMCGILYTGADIGGFGSDTTEDLVKRWLAFGVFTPLMRNHSAQGTREQELYQFIGTEGMKKLIEARYRLLPYLYSEYMKAALEDELYFRPLSFDYPDDEMAVRSEDQLMVGESVMIAPVYTQNAKGRNVYLPEDMKMITLGEGEELDGTVLEKGWHYIDVPMDSIVFFLRPDHILPLSTGGENVEEVDFENLQVVSYVKTDAVYQYYHDDGCGKDYQNPENYRLIRA</sequence>
<accession>A0A2S6HT60</accession>
<dbReference type="CDD" id="cd14752">
    <property type="entry name" value="GH31_N"/>
    <property type="match status" value="1"/>
</dbReference>
<dbReference type="InterPro" id="IPR000322">
    <property type="entry name" value="Glyco_hydro_31_TIM"/>
</dbReference>
<dbReference type="Proteomes" id="UP000237749">
    <property type="component" value="Unassembled WGS sequence"/>
</dbReference>
<keyword evidence="3 4" id="KW-0326">Glycosidase</keyword>
<dbReference type="PANTHER" id="PTHR22762:SF120">
    <property type="entry name" value="HETEROGLYCAN GLUCOSIDASE 1"/>
    <property type="match status" value="1"/>
</dbReference>
<feature type="domain" description="Glycosyl hydrolase family 31 C-terminal" evidence="7">
    <location>
        <begin position="524"/>
        <end position="612"/>
    </location>
</feature>
<dbReference type="InterPro" id="IPR011013">
    <property type="entry name" value="Gal_mutarotase_sf_dom"/>
</dbReference>
<dbReference type="SUPFAM" id="SSF51445">
    <property type="entry name" value="(Trans)glycosidases"/>
    <property type="match status" value="1"/>
</dbReference>
<name>A0A2S6HT60_9FIRM</name>
<reference evidence="8 9" key="1">
    <citation type="submission" date="2018-02" db="EMBL/GenBank/DDBJ databases">
        <title>Genomic Encyclopedia of Archaeal and Bacterial Type Strains, Phase II (KMG-II): from individual species to whole genera.</title>
        <authorList>
            <person name="Goeker M."/>
        </authorList>
    </citation>
    <scope>NUCLEOTIDE SEQUENCE [LARGE SCALE GENOMIC DNA]</scope>
    <source>
        <strain evidence="8 9">DSM 3808</strain>
    </source>
</reference>
<dbReference type="InterPro" id="IPR017853">
    <property type="entry name" value="GH"/>
</dbReference>
<organism evidence="8 9">
    <name type="scientific">Lacrimispora xylanisolvens</name>
    <dbReference type="NCBI Taxonomy" id="384636"/>
    <lineage>
        <taxon>Bacteria</taxon>
        <taxon>Bacillati</taxon>
        <taxon>Bacillota</taxon>
        <taxon>Clostridia</taxon>
        <taxon>Lachnospirales</taxon>
        <taxon>Lachnospiraceae</taxon>
        <taxon>Lacrimispora</taxon>
    </lineage>
</organism>
<comment type="caution">
    <text evidence="8">The sequence shown here is derived from an EMBL/GenBank/DDBJ whole genome shotgun (WGS) entry which is preliminary data.</text>
</comment>
<dbReference type="SUPFAM" id="SSF74650">
    <property type="entry name" value="Galactose mutarotase-like"/>
    <property type="match status" value="1"/>
</dbReference>
<dbReference type="PROSITE" id="PS00129">
    <property type="entry name" value="GLYCOSYL_HYDROL_F31_1"/>
    <property type="match status" value="1"/>
</dbReference>
<gene>
    <name evidence="8" type="ORF">BXY41_10556</name>
</gene>
<dbReference type="InterPro" id="IPR048395">
    <property type="entry name" value="Glyco_hydro_31_C"/>
</dbReference>
<keyword evidence="2 4" id="KW-0378">Hydrolase</keyword>
<dbReference type="Gene3D" id="2.60.40.4040">
    <property type="match status" value="1"/>
</dbReference>
<evidence type="ECO:0000256" key="2">
    <source>
        <dbReference type="ARBA" id="ARBA00022801"/>
    </source>
</evidence>
<dbReference type="Gene3D" id="2.60.40.1760">
    <property type="entry name" value="glycosyl hydrolase (family 31)"/>
    <property type="match status" value="1"/>
</dbReference>
<feature type="domain" description="Glycoside hydrolase family 31 TIM barrel" evidence="5">
    <location>
        <begin position="153"/>
        <end position="512"/>
    </location>
</feature>
<dbReference type="Gene3D" id="3.20.20.80">
    <property type="entry name" value="Glycosidases"/>
    <property type="match status" value="1"/>
</dbReference>
<dbReference type="GO" id="GO:0030246">
    <property type="term" value="F:carbohydrate binding"/>
    <property type="evidence" value="ECO:0007669"/>
    <property type="project" value="InterPro"/>
</dbReference>
<dbReference type="CDD" id="cd06604">
    <property type="entry name" value="GH31_glucosidase_II_MalA"/>
    <property type="match status" value="1"/>
</dbReference>
<protein>
    <submittedName>
        <fullName evidence="8">Alpha-glucosidase</fullName>
    </submittedName>
</protein>
<dbReference type="Pfam" id="PF13802">
    <property type="entry name" value="Gal_mutarotas_2"/>
    <property type="match status" value="1"/>
</dbReference>
<dbReference type="OrthoDB" id="176168at2"/>
<evidence type="ECO:0000259" key="7">
    <source>
        <dbReference type="Pfam" id="PF21365"/>
    </source>
</evidence>
<dbReference type="AlphaFoldDB" id="A0A2S6HT60"/>
<dbReference type="InterPro" id="IPR030458">
    <property type="entry name" value="Glyco_hydro_31_AS"/>
</dbReference>
<dbReference type="Pfam" id="PF21365">
    <property type="entry name" value="Glyco_hydro_31_3rd"/>
    <property type="match status" value="1"/>
</dbReference>
<evidence type="ECO:0000256" key="1">
    <source>
        <dbReference type="ARBA" id="ARBA00007806"/>
    </source>
</evidence>
<feature type="domain" description="Glycoside hydrolase family 31 N-terminal" evidence="6">
    <location>
        <begin position="30"/>
        <end position="110"/>
    </location>
</feature>
<evidence type="ECO:0000259" key="5">
    <source>
        <dbReference type="Pfam" id="PF01055"/>
    </source>
</evidence>
<dbReference type="SUPFAM" id="SSF51011">
    <property type="entry name" value="Glycosyl hydrolase domain"/>
    <property type="match status" value="1"/>
</dbReference>
<dbReference type="RefSeq" id="WP_104436836.1">
    <property type="nucleotide sequence ID" value="NZ_PTJA01000005.1"/>
</dbReference>